<evidence type="ECO:0000313" key="1">
    <source>
        <dbReference type="EMBL" id="MCY1720580.1"/>
    </source>
</evidence>
<protein>
    <submittedName>
        <fullName evidence="1">Uncharacterized protein</fullName>
    </submittedName>
</protein>
<proteinExistence type="predicted"/>
<evidence type="ECO:0000313" key="2">
    <source>
        <dbReference type="Proteomes" id="UP001145087"/>
    </source>
</evidence>
<name>A0A9X3F5A6_9BACT</name>
<sequence length="108" mass="12066">MGLVVVPLKEDKVEAWKSWTKKLAGEKKEAFDDMNKRLGLERHDAWFAETPSGPVVVVLHEGPGAETFMQNVAKSDNSFDVWMKESIEDFHGMKLGAPLPGPMPVKMI</sequence>
<accession>A0A9X3F5A6</accession>
<organism evidence="1 2">
    <name type="scientific">Draconibacterium aestuarii</name>
    <dbReference type="NCBI Taxonomy" id="2998507"/>
    <lineage>
        <taxon>Bacteria</taxon>
        <taxon>Pseudomonadati</taxon>
        <taxon>Bacteroidota</taxon>
        <taxon>Bacteroidia</taxon>
        <taxon>Marinilabiliales</taxon>
        <taxon>Prolixibacteraceae</taxon>
        <taxon>Draconibacterium</taxon>
    </lineage>
</organism>
<dbReference type="RefSeq" id="WP_343332914.1">
    <property type="nucleotide sequence ID" value="NZ_JAPOHD010000019.1"/>
</dbReference>
<keyword evidence="2" id="KW-1185">Reference proteome</keyword>
<dbReference type="AlphaFoldDB" id="A0A9X3F5A6"/>
<dbReference type="EMBL" id="JAPOHD010000019">
    <property type="protein sequence ID" value="MCY1720580.1"/>
    <property type="molecule type" value="Genomic_DNA"/>
</dbReference>
<dbReference type="Proteomes" id="UP001145087">
    <property type="component" value="Unassembled WGS sequence"/>
</dbReference>
<reference evidence="1" key="1">
    <citation type="submission" date="2022-11" db="EMBL/GenBank/DDBJ databases">
        <title>Marilongibacter aestuarii gen. nov., sp. nov., isolated from tidal flat sediment.</title>
        <authorList>
            <person name="Jiayan W."/>
        </authorList>
    </citation>
    <scope>NUCLEOTIDE SEQUENCE</scope>
    <source>
        <strain evidence="1">Z1-6</strain>
    </source>
</reference>
<gene>
    <name evidence="1" type="ORF">OU798_09520</name>
</gene>
<comment type="caution">
    <text evidence="1">The sequence shown here is derived from an EMBL/GenBank/DDBJ whole genome shotgun (WGS) entry which is preliminary data.</text>
</comment>